<keyword evidence="2" id="KW-1185">Reference proteome</keyword>
<reference evidence="1 2" key="1">
    <citation type="submission" date="2024-02" db="EMBL/GenBank/DDBJ databases">
        <authorList>
            <person name="Chen Y."/>
            <person name="Shah S."/>
            <person name="Dougan E. K."/>
            <person name="Thang M."/>
            <person name="Chan C."/>
        </authorList>
    </citation>
    <scope>NUCLEOTIDE SEQUENCE [LARGE SCALE GENOMIC DNA]</scope>
</reference>
<name>A0ABP0HSN1_9DINO</name>
<evidence type="ECO:0000313" key="1">
    <source>
        <dbReference type="EMBL" id="CAK8992813.1"/>
    </source>
</evidence>
<organism evidence="1 2">
    <name type="scientific">Durusdinium trenchii</name>
    <dbReference type="NCBI Taxonomy" id="1381693"/>
    <lineage>
        <taxon>Eukaryota</taxon>
        <taxon>Sar</taxon>
        <taxon>Alveolata</taxon>
        <taxon>Dinophyceae</taxon>
        <taxon>Suessiales</taxon>
        <taxon>Symbiodiniaceae</taxon>
        <taxon>Durusdinium</taxon>
    </lineage>
</organism>
<proteinExistence type="predicted"/>
<sequence>MKCCAWAELAEKTMNGSLPKGYIHVWCVSSDNGPDQAAFKTALRAEFVEQQYSNQVLFSLPCLKASNAPAGARAGQMHLQAHRTLPEEMGLLWEPCQSVSLLAGTWPKVDEDMAIVWMEHGHMPLLATFLLSR</sequence>
<dbReference type="Proteomes" id="UP001642484">
    <property type="component" value="Unassembled WGS sequence"/>
</dbReference>
<dbReference type="EMBL" id="CAXAMN010001137">
    <property type="protein sequence ID" value="CAK8992813.1"/>
    <property type="molecule type" value="Genomic_DNA"/>
</dbReference>
<protein>
    <submittedName>
        <fullName evidence="1">Uncharacterized protein</fullName>
    </submittedName>
</protein>
<gene>
    <name evidence="1" type="ORF">CCMP2556_LOCUS3013</name>
</gene>
<comment type="caution">
    <text evidence="1">The sequence shown here is derived from an EMBL/GenBank/DDBJ whole genome shotgun (WGS) entry which is preliminary data.</text>
</comment>
<accession>A0ABP0HSN1</accession>
<evidence type="ECO:0000313" key="2">
    <source>
        <dbReference type="Proteomes" id="UP001642484"/>
    </source>
</evidence>